<proteinExistence type="predicted"/>
<organism evidence="1 2">
    <name type="scientific">Streptomyces toxytricini</name>
    <name type="common">Actinomyces toxytricini</name>
    <dbReference type="NCBI Taxonomy" id="67369"/>
    <lineage>
        <taxon>Bacteria</taxon>
        <taxon>Bacillati</taxon>
        <taxon>Actinomycetota</taxon>
        <taxon>Actinomycetes</taxon>
        <taxon>Kitasatosporales</taxon>
        <taxon>Streptomycetaceae</taxon>
        <taxon>Streptomyces</taxon>
    </lineage>
</organism>
<protein>
    <recommendedName>
        <fullName evidence="3">DUF5753 domain-containing protein</fullName>
    </recommendedName>
</protein>
<sequence>MRDVQVTAAAGVGRRVERGAEAAPLHGIAALQRAAGNAAVTRWIQRAAEPPQAGREREYAMAPTEHGEWSDFCSMMREAGVADDVVDDAWQLVLGGLADQGQVNAEAVRLEGVQERRDHAASNTWFWDLVKLVGNHLEIKTPTLALWSGGAAVSDHAWAKGHTPLERTRFGRVLDRLVVTPDWDLKLPMWSVVSKAFVSRATGPVHIFLRAYDPESVLVLQEVPQLRVIQQMNPNVTLHWHPVYTQADGTLREVSPDLELVDDASYASRDLCVAALYQYLLRVHDRGNAQGEHAYRAMSADLAANGNPQD</sequence>
<accession>A0ABW8EEK0</accession>
<dbReference type="RefSeq" id="WP_402379800.1">
    <property type="nucleotide sequence ID" value="NZ_JBIUYY010000004.1"/>
</dbReference>
<name>A0ABW8EEK0_STRT5</name>
<comment type="caution">
    <text evidence="1">The sequence shown here is derived from an EMBL/GenBank/DDBJ whole genome shotgun (WGS) entry which is preliminary data.</text>
</comment>
<dbReference type="EMBL" id="JBIUYY010000004">
    <property type="protein sequence ID" value="MFJ2821673.1"/>
    <property type="molecule type" value="Genomic_DNA"/>
</dbReference>
<gene>
    <name evidence="1" type="ORF">ACIO7M_11205</name>
</gene>
<evidence type="ECO:0000313" key="1">
    <source>
        <dbReference type="EMBL" id="MFJ2821673.1"/>
    </source>
</evidence>
<evidence type="ECO:0008006" key="3">
    <source>
        <dbReference type="Google" id="ProtNLM"/>
    </source>
</evidence>
<keyword evidence="2" id="KW-1185">Reference proteome</keyword>
<reference evidence="1 2" key="1">
    <citation type="submission" date="2024-10" db="EMBL/GenBank/DDBJ databases">
        <title>The Natural Products Discovery Center: Release of the First 8490 Sequenced Strains for Exploring Actinobacteria Biosynthetic Diversity.</title>
        <authorList>
            <person name="Kalkreuter E."/>
            <person name="Kautsar S.A."/>
            <person name="Yang D."/>
            <person name="Bader C.D."/>
            <person name="Teijaro C.N."/>
            <person name="Fluegel L."/>
            <person name="Davis C.M."/>
            <person name="Simpson J.R."/>
            <person name="Lauterbach L."/>
            <person name="Steele A.D."/>
            <person name="Gui C."/>
            <person name="Meng S."/>
            <person name="Li G."/>
            <person name="Viehrig K."/>
            <person name="Ye F."/>
            <person name="Su P."/>
            <person name="Kiefer A.F."/>
            <person name="Nichols A."/>
            <person name="Cepeda A.J."/>
            <person name="Yan W."/>
            <person name="Fan B."/>
            <person name="Jiang Y."/>
            <person name="Adhikari A."/>
            <person name="Zheng C.-J."/>
            <person name="Schuster L."/>
            <person name="Cowan T.M."/>
            <person name="Smanski M.J."/>
            <person name="Chevrette M.G."/>
            <person name="De Carvalho L.P.S."/>
            <person name="Shen B."/>
        </authorList>
    </citation>
    <scope>NUCLEOTIDE SEQUENCE [LARGE SCALE GENOMIC DNA]</scope>
    <source>
        <strain evidence="1 2">NPDC087220</strain>
    </source>
</reference>
<dbReference type="Proteomes" id="UP001617351">
    <property type="component" value="Unassembled WGS sequence"/>
</dbReference>
<evidence type="ECO:0000313" key="2">
    <source>
        <dbReference type="Proteomes" id="UP001617351"/>
    </source>
</evidence>
<dbReference type="SUPFAM" id="SSF52309">
    <property type="entry name" value="N-(deoxy)ribosyltransferase-like"/>
    <property type="match status" value="1"/>
</dbReference>